<dbReference type="AlphaFoldDB" id="A0AAJ2ETK1"/>
<comment type="caution">
    <text evidence="1">The sequence shown here is derived from an EMBL/GenBank/DDBJ whole genome shotgun (WGS) entry which is preliminary data.</text>
</comment>
<accession>A0AAJ2ETK1</accession>
<dbReference type="Proteomes" id="UP001255601">
    <property type="component" value="Unassembled WGS sequence"/>
</dbReference>
<protein>
    <submittedName>
        <fullName evidence="1">Uncharacterized protein</fullName>
    </submittedName>
</protein>
<dbReference type="EMBL" id="JAVIZC010000003">
    <property type="protein sequence ID" value="MDR6104260.1"/>
    <property type="molecule type" value="Genomic_DNA"/>
</dbReference>
<evidence type="ECO:0000313" key="2">
    <source>
        <dbReference type="Proteomes" id="UP001255601"/>
    </source>
</evidence>
<name>A0AAJ2ETK1_9HYPH</name>
<evidence type="ECO:0000313" key="1">
    <source>
        <dbReference type="EMBL" id="MDR6104260.1"/>
    </source>
</evidence>
<proteinExistence type="predicted"/>
<reference evidence="1" key="1">
    <citation type="submission" date="2023-08" db="EMBL/GenBank/DDBJ databases">
        <title>Functional and genomic diversity of the sorghum phyllosphere microbiome.</title>
        <authorList>
            <person name="Shade A."/>
        </authorList>
    </citation>
    <scope>NUCLEOTIDE SEQUENCE</scope>
    <source>
        <strain evidence="1">SORGH_AS_0974</strain>
    </source>
</reference>
<sequence length="46" mass="4803">MCYGSASRRKAQLSGKVAQYPLVGFGSGMCEALHRRAMAIGAADNA</sequence>
<gene>
    <name evidence="1" type="ORF">QE369_004457</name>
</gene>
<organism evidence="1 2">
    <name type="scientific">Agrobacterium larrymoorei</name>
    <dbReference type="NCBI Taxonomy" id="160699"/>
    <lineage>
        <taxon>Bacteria</taxon>
        <taxon>Pseudomonadati</taxon>
        <taxon>Pseudomonadota</taxon>
        <taxon>Alphaproteobacteria</taxon>
        <taxon>Hyphomicrobiales</taxon>
        <taxon>Rhizobiaceae</taxon>
        <taxon>Rhizobium/Agrobacterium group</taxon>
        <taxon>Agrobacterium</taxon>
    </lineage>
</organism>